<evidence type="ECO:0000256" key="1">
    <source>
        <dbReference type="ARBA" id="ARBA00001946"/>
    </source>
</evidence>
<dbReference type="Gene3D" id="3.30.420.40">
    <property type="match status" value="2"/>
</dbReference>
<comment type="cofactor">
    <cofactor evidence="1">
        <name>Mg(2+)</name>
        <dbReference type="ChEBI" id="CHEBI:18420"/>
    </cofactor>
</comment>
<dbReference type="EMBL" id="JAIGNO010000018">
    <property type="protein sequence ID" value="MBX7484018.1"/>
    <property type="molecule type" value="Genomic_DNA"/>
</dbReference>
<gene>
    <name evidence="7" type="ORF">K3174_15925</name>
</gene>
<name>A0ABS7JEB8_9SPHN</name>
<evidence type="ECO:0000256" key="2">
    <source>
        <dbReference type="ARBA" id="ARBA00022723"/>
    </source>
</evidence>
<comment type="catalytic activity">
    <reaction evidence="6">
        <text>D-fructose + ATP = D-fructose 6-phosphate + ADP + H(+)</text>
        <dbReference type="Rhea" id="RHEA:16125"/>
        <dbReference type="ChEBI" id="CHEBI:15378"/>
        <dbReference type="ChEBI" id="CHEBI:30616"/>
        <dbReference type="ChEBI" id="CHEBI:37721"/>
        <dbReference type="ChEBI" id="CHEBI:61527"/>
        <dbReference type="ChEBI" id="CHEBI:456216"/>
        <dbReference type="EC" id="2.7.1.4"/>
    </reaction>
</comment>
<keyword evidence="4" id="KW-0460">Magnesium</keyword>
<reference evidence="7 8" key="1">
    <citation type="submission" date="2021-08" db="EMBL/GenBank/DDBJ databases">
        <title>Comparative Genomics Analysis of the Genus Qipengyuania Reveals Extensive Genetic Diversity and Metabolic Versatility, Including the Description of Fifteen Novel Species.</title>
        <authorList>
            <person name="Liu Y."/>
        </authorList>
    </citation>
    <scope>NUCLEOTIDE SEQUENCE [LARGE SCALE GENOMIC DNA]</scope>
    <source>
        <strain evidence="7 8">6D47A</strain>
    </source>
</reference>
<sequence length="286" mass="29672">MVAGIEAGGTKFVVGVAKATVLPTARTVIPTTRPAETLAAVTDWLREQGPIRAVGIASFGPVELDPASPRWGHITETPKPGWNDCDLAGIVGEALGVPVGFDTDVNGAALAEFVYGAGKGMRSLVYVTVGTGIGGGLVVDGRILSGAGHPEMGHFYPRRSAKDWNFIGACPYHGDCLEGLISGPAIQRRWGARLSDLPDDHQAHGIVADYLAQLCHTIFALTATETIVLGGGVMATTGLLDRVRSRANAIGGCYFPGRARQTIVAPQLGSAAGLVGAIELGRRAVK</sequence>
<dbReference type="Proteomes" id="UP000755104">
    <property type="component" value="Unassembled WGS sequence"/>
</dbReference>
<evidence type="ECO:0000256" key="6">
    <source>
        <dbReference type="ARBA" id="ARBA00048451"/>
    </source>
</evidence>
<dbReference type="PROSITE" id="PS01125">
    <property type="entry name" value="ROK"/>
    <property type="match status" value="1"/>
</dbReference>
<keyword evidence="3" id="KW-0862">Zinc</keyword>
<evidence type="ECO:0000256" key="5">
    <source>
        <dbReference type="ARBA" id="ARBA00038887"/>
    </source>
</evidence>
<comment type="caution">
    <text evidence="7">The sequence shown here is derived from an EMBL/GenBank/DDBJ whole genome shotgun (WGS) entry which is preliminary data.</text>
</comment>
<dbReference type="InterPro" id="IPR051804">
    <property type="entry name" value="Carb_Metab_Reg_Kinase/Isom"/>
</dbReference>
<dbReference type="Pfam" id="PF00480">
    <property type="entry name" value="ROK"/>
    <property type="match status" value="1"/>
</dbReference>
<dbReference type="InterPro" id="IPR043129">
    <property type="entry name" value="ATPase_NBD"/>
</dbReference>
<dbReference type="PANTHER" id="PTHR42742:SF3">
    <property type="entry name" value="FRUCTOKINASE"/>
    <property type="match status" value="1"/>
</dbReference>
<evidence type="ECO:0000313" key="7">
    <source>
        <dbReference type="EMBL" id="MBX7484018.1"/>
    </source>
</evidence>
<protein>
    <recommendedName>
        <fullName evidence="5">fructokinase</fullName>
        <ecNumber evidence="5">2.7.1.4</ecNumber>
    </recommendedName>
</protein>
<proteinExistence type="predicted"/>
<dbReference type="CDD" id="cd24067">
    <property type="entry name" value="ASKHA_NBD_ROK_BsFRK-like"/>
    <property type="match status" value="1"/>
</dbReference>
<evidence type="ECO:0000256" key="4">
    <source>
        <dbReference type="ARBA" id="ARBA00022842"/>
    </source>
</evidence>
<dbReference type="PANTHER" id="PTHR42742">
    <property type="entry name" value="TRANSCRIPTIONAL REPRESSOR MPRA"/>
    <property type="match status" value="1"/>
</dbReference>
<dbReference type="SUPFAM" id="SSF53067">
    <property type="entry name" value="Actin-like ATPase domain"/>
    <property type="match status" value="1"/>
</dbReference>
<evidence type="ECO:0000313" key="8">
    <source>
        <dbReference type="Proteomes" id="UP000755104"/>
    </source>
</evidence>
<accession>A0ABS7JEB8</accession>
<keyword evidence="2" id="KW-0479">Metal-binding</keyword>
<keyword evidence="8" id="KW-1185">Reference proteome</keyword>
<dbReference type="InterPro" id="IPR000600">
    <property type="entry name" value="ROK"/>
</dbReference>
<dbReference type="InterPro" id="IPR049874">
    <property type="entry name" value="ROK_cs"/>
</dbReference>
<evidence type="ECO:0000256" key="3">
    <source>
        <dbReference type="ARBA" id="ARBA00022833"/>
    </source>
</evidence>
<dbReference type="EC" id="2.7.1.4" evidence="5"/>
<organism evidence="7 8">
    <name type="scientific">Qipengyuania qiaonensis</name>
    <dbReference type="NCBI Taxonomy" id="2867240"/>
    <lineage>
        <taxon>Bacteria</taxon>
        <taxon>Pseudomonadati</taxon>
        <taxon>Pseudomonadota</taxon>
        <taxon>Alphaproteobacteria</taxon>
        <taxon>Sphingomonadales</taxon>
        <taxon>Erythrobacteraceae</taxon>
        <taxon>Qipengyuania</taxon>
    </lineage>
</organism>